<feature type="region of interest" description="Disordered" evidence="1">
    <location>
        <begin position="80"/>
        <end position="119"/>
    </location>
</feature>
<dbReference type="InterPro" id="IPR008657">
    <property type="entry name" value="JTB"/>
</dbReference>
<dbReference type="OrthoDB" id="2525787at2759"/>
<keyword evidence="2" id="KW-1133">Transmembrane helix</keyword>
<dbReference type="OMA" id="FGTCEPC"/>
<dbReference type="EMBL" id="JH711584">
    <property type="protein sequence ID" value="EIW77031.1"/>
    <property type="molecule type" value="Genomic_DNA"/>
</dbReference>
<dbReference type="AlphaFoldDB" id="A0A5M3MEM4"/>
<evidence type="ECO:0000256" key="3">
    <source>
        <dbReference type="SAM" id="SignalP"/>
    </source>
</evidence>
<feature type="chain" id="PRO_5024297454" description="CDR ABC transporter domain-containing protein" evidence="3">
    <location>
        <begin position="23"/>
        <end position="175"/>
    </location>
</feature>
<sequence length="175" mass="18997">MTIRNGLTSLALLLHLYLMTRQRHHGPREAANANTGSLLAAREGADAANVTITCVPFGECEACPDDAPFGNRRLMHCSPVSQSTTNTSSNHTTTDSAPVRSGSPRLNNGKSATQGETPAWQSCGRIPSVERADFYEFFACNLFLALAAVLTVLVRTKLVQTRQARNVAARIWGRR</sequence>
<organism evidence="4 5">
    <name type="scientific">Coniophora puteana (strain RWD-64-598)</name>
    <name type="common">Brown rot fungus</name>
    <dbReference type="NCBI Taxonomy" id="741705"/>
    <lineage>
        <taxon>Eukaryota</taxon>
        <taxon>Fungi</taxon>
        <taxon>Dikarya</taxon>
        <taxon>Basidiomycota</taxon>
        <taxon>Agaricomycotina</taxon>
        <taxon>Agaricomycetes</taxon>
        <taxon>Agaricomycetidae</taxon>
        <taxon>Boletales</taxon>
        <taxon>Coniophorineae</taxon>
        <taxon>Coniophoraceae</taxon>
        <taxon>Coniophora</taxon>
    </lineage>
</organism>
<comment type="caution">
    <text evidence="4">The sequence shown here is derived from an EMBL/GenBank/DDBJ whole genome shotgun (WGS) entry which is preliminary data.</text>
</comment>
<gene>
    <name evidence="4" type="ORF">CONPUDRAFT_146145</name>
</gene>
<evidence type="ECO:0000313" key="4">
    <source>
        <dbReference type="EMBL" id="EIW77031.1"/>
    </source>
</evidence>
<feature type="transmembrane region" description="Helical" evidence="2">
    <location>
        <begin position="134"/>
        <end position="154"/>
    </location>
</feature>
<keyword evidence="5" id="KW-1185">Reference proteome</keyword>
<evidence type="ECO:0000256" key="2">
    <source>
        <dbReference type="SAM" id="Phobius"/>
    </source>
</evidence>
<keyword evidence="3" id="KW-0732">Signal</keyword>
<proteinExistence type="predicted"/>
<evidence type="ECO:0008006" key="6">
    <source>
        <dbReference type="Google" id="ProtNLM"/>
    </source>
</evidence>
<feature type="signal peptide" evidence="3">
    <location>
        <begin position="1"/>
        <end position="22"/>
    </location>
</feature>
<feature type="compositionally biased region" description="Low complexity" evidence="1">
    <location>
        <begin position="80"/>
        <end position="96"/>
    </location>
</feature>
<name>A0A5M3MEM4_CONPW</name>
<protein>
    <recommendedName>
        <fullName evidence="6">CDR ABC transporter domain-containing protein</fullName>
    </recommendedName>
</protein>
<dbReference type="GO" id="GO:0016020">
    <property type="term" value="C:membrane"/>
    <property type="evidence" value="ECO:0007669"/>
    <property type="project" value="InterPro"/>
</dbReference>
<dbReference type="RefSeq" id="XP_007772487.1">
    <property type="nucleotide sequence ID" value="XM_007774297.1"/>
</dbReference>
<dbReference type="Pfam" id="PF05439">
    <property type="entry name" value="JTB"/>
    <property type="match status" value="1"/>
</dbReference>
<evidence type="ECO:0000313" key="5">
    <source>
        <dbReference type="Proteomes" id="UP000053558"/>
    </source>
</evidence>
<dbReference type="Proteomes" id="UP000053558">
    <property type="component" value="Unassembled WGS sequence"/>
</dbReference>
<dbReference type="KEGG" id="cput:CONPUDRAFT_146145"/>
<keyword evidence="2" id="KW-0472">Membrane</keyword>
<feature type="compositionally biased region" description="Polar residues" evidence="1">
    <location>
        <begin position="104"/>
        <end position="119"/>
    </location>
</feature>
<evidence type="ECO:0000256" key="1">
    <source>
        <dbReference type="SAM" id="MobiDB-lite"/>
    </source>
</evidence>
<keyword evidence="2" id="KW-0812">Transmembrane</keyword>
<reference evidence="5" key="1">
    <citation type="journal article" date="2012" name="Science">
        <title>The Paleozoic origin of enzymatic lignin decomposition reconstructed from 31 fungal genomes.</title>
        <authorList>
            <person name="Floudas D."/>
            <person name="Binder M."/>
            <person name="Riley R."/>
            <person name="Barry K."/>
            <person name="Blanchette R.A."/>
            <person name="Henrissat B."/>
            <person name="Martinez A.T."/>
            <person name="Otillar R."/>
            <person name="Spatafora J.W."/>
            <person name="Yadav J.S."/>
            <person name="Aerts A."/>
            <person name="Benoit I."/>
            <person name="Boyd A."/>
            <person name="Carlson A."/>
            <person name="Copeland A."/>
            <person name="Coutinho P.M."/>
            <person name="de Vries R.P."/>
            <person name="Ferreira P."/>
            <person name="Findley K."/>
            <person name="Foster B."/>
            <person name="Gaskell J."/>
            <person name="Glotzer D."/>
            <person name="Gorecki P."/>
            <person name="Heitman J."/>
            <person name="Hesse C."/>
            <person name="Hori C."/>
            <person name="Igarashi K."/>
            <person name="Jurgens J.A."/>
            <person name="Kallen N."/>
            <person name="Kersten P."/>
            <person name="Kohler A."/>
            <person name="Kuees U."/>
            <person name="Kumar T.K.A."/>
            <person name="Kuo A."/>
            <person name="LaButti K."/>
            <person name="Larrondo L.F."/>
            <person name="Lindquist E."/>
            <person name="Ling A."/>
            <person name="Lombard V."/>
            <person name="Lucas S."/>
            <person name="Lundell T."/>
            <person name="Martin R."/>
            <person name="McLaughlin D.J."/>
            <person name="Morgenstern I."/>
            <person name="Morin E."/>
            <person name="Murat C."/>
            <person name="Nagy L.G."/>
            <person name="Nolan M."/>
            <person name="Ohm R.A."/>
            <person name="Patyshakuliyeva A."/>
            <person name="Rokas A."/>
            <person name="Ruiz-Duenas F.J."/>
            <person name="Sabat G."/>
            <person name="Salamov A."/>
            <person name="Samejima M."/>
            <person name="Schmutz J."/>
            <person name="Slot J.C."/>
            <person name="St John F."/>
            <person name="Stenlid J."/>
            <person name="Sun H."/>
            <person name="Sun S."/>
            <person name="Syed K."/>
            <person name="Tsang A."/>
            <person name="Wiebenga A."/>
            <person name="Young D."/>
            <person name="Pisabarro A."/>
            <person name="Eastwood D.C."/>
            <person name="Martin F."/>
            <person name="Cullen D."/>
            <person name="Grigoriev I.V."/>
            <person name="Hibbett D.S."/>
        </authorList>
    </citation>
    <scope>NUCLEOTIDE SEQUENCE [LARGE SCALE GENOMIC DNA]</scope>
    <source>
        <strain evidence="5">RWD-64-598 SS2</strain>
    </source>
</reference>
<dbReference type="GeneID" id="19202161"/>
<accession>A0A5M3MEM4</accession>